<dbReference type="Pfam" id="PF18029">
    <property type="entry name" value="Glyoxalase_6"/>
    <property type="match status" value="1"/>
</dbReference>
<evidence type="ECO:0000313" key="3">
    <source>
        <dbReference type="Proteomes" id="UP000700706"/>
    </source>
</evidence>
<reference evidence="2" key="1">
    <citation type="submission" date="2020-06" db="EMBL/GenBank/DDBJ databases">
        <title>Stable isotope informed genome-resolved metagenomics uncovers potential trophic interactions in rhizosphere soil.</title>
        <authorList>
            <person name="Starr E.P."/>
            <person name="Shi S."/>
            <person name="Blazewicz S.J."/>
            <person name="Koch B.J."/>
            <person name="Probst A.J."/>
            <person name="Hungate B.A."/>
            <person name="Pett-Ridge J."/>
            <person name="Firestone M.K."/>
            <person name="Banfield J.F."/>
        </authorList>
    </citation>
    <scope>NUCLEOTIDE SEQUENCE</scope>
    <source>
        <strain evidence="2">YM_69_17</strain>
    </source>
</reference>
<dbReference type="AlphaFoldDB" id="A0A952KLG4"/>
<dbReference type="SUPFAM" id="SSF54593">
    <property type="entry name" value="Glyoxalase/Bleomycin resistance protein/Dihydroxybiphenyl dioxygenase"/>
    <property type="match status" value="1"/>
</dbReference>
<name>A0A952KLG4_9PROT</name>
<dbReference type="Gene3D" id="3.10.180.10">
    <property type="entry name" value="2,3-Dihydroxybiphenyl 1,2-Dioxygenase, domain 1"/>
    <property type="match status" value="1"/>
</dbReference>
<protein>
    <recommendedName>
        <fullName evidence="1">VOC domain-containing protein</fullName>
    </recommendedName>
</protein>
<accession>A0A952KLG4</accession>
<dbReference type="EMBL" id="JAEKLZ010000225">
    <property type="protein sequence ID" value="MBW8726624.1"/>
    <property type="molecule type" value="Genomic_DNA"/>
</dbReference>
<dbReference type="Proteomes" id="UP000700706">
    <property type="component" value="Unassembled WGS sequence"/>
</dbReference>
<dbReference type="InterPro" id="IPR037523">
    <property type="entry name" value="VOC_core"/>
</dbReference>
<sequence length="135" mass="14081">MALLVNIDVPDLKAGVAFYTAAFGLTVGRRFGGEVVELTGWPAPLYLLAKAAGTVGAGDSRRDYTRHWTPVHLDVVVDNVAAALARAVAAGAVAEGGIRTAVWGRLAPLADPFGHGLCLIEFLNLGYDEIADPPA</sequence>
<organism evidence="2 3">
    <name type="scientific">Inquilinus limosus</name>
    <dbReference type="NCBI Taxonomy" id="171674"/>
    <lineage>
        <taxon>Bacteria</taxon>
        <taxon>Pseudomonadati</taxon>
        <taxon>Pseudomonadota</taxon>
        <taxon>Alphaproteobacteria</taxon>
        <taxon>Rhodospirillales</taxon>
        <taxon>Rhodospirillaceae</taxon>
        <taxon>Inquilinus</taxon>
    </lineage>
</organism>
<evidence type="ECO:0000313" key="2">
    <source>
        <dbReference type="EMBL" id="MBW8726624.1"/>
    </source>
</evidence>
<dbReference type="PROSITE" id="PS51819">
    <property type="entry name" value="VOC"/>
    <property type="match status" value="1"/>
</dbReference>
<dbReference type="InterPro" id="IPR029068">
    <property type="entry name" value="Glyas_Bleomycin-R_OHBP_Dase"/>
</dbReference>
<evidence type="ECO:0000259" key="1">
    <source>
        <dbReference type="PROSITE" id="PS51819"/>
    </source>
</evidence>
<feature type="domain" description="VOC" evidence="1">
    <location>
        <begin position="1"/>
        <end position="122"/>
    </location>
</feature>
<dbReference type="InterPro" id="IPR041581">
    <property type="entry name" value="Glyoxalase_6"/>
</dbReference>
<gene>
    <name evidence="2" type="ORF">JF625_15920</name>
</gene>
<comment type="caution">
    <text evidence="2">The sequence shown here is derived from an EMBL/GenBank/DDBJ whole genome shotgun (WGS) entry which is preliminary data.</text>
</comment>
<proteinExistence type="predicted"/>